<comment type="similarity">
    <text evidence="2">Belongs to the MAP65/ASE1 family.</text>
</comment>
<evidence type="ECO:0000256" key="5">
    <source>
        <dbReference type="SAM" id="Coils"/>
    </source>
</evidence>
<reference evidence="6" key="1">
    <citation type="submission" date="2022-02" db="EMBL/GenBank/DDBJ databases">
        <authorList>
            <person name="Henning P.M."/>
            <person name="McCubbin A.G."/>
            <person name="Shore J.S."/>
        </authorList>
    </citation>
    <scope>NUCLEOTIDE SEQUENCE</scope>
    <source>
        <strain evidence="6">F60SS</strain>
        <tissue evidence="6">Leaves</tissue>
    </source>
</reference>
<dbReference type="AlphaFoldDB" id="A0A9Q0FT42"/>
<dbReference type="InterPro" id="IPR007145">
    <property type="entry name" value="MAP65_Ase1_PRC1"/>
</dbReference>
<evidence type="ECO:0000256" key="4">
    <source>
        <dbReference type="ARBA" id="ARBA00023212"/>
    </source>
</evidence>
<dbReference type="Pfam" id="PF03999">
    <property type="entry name" value="MAP65_ASE1"/>
    <property type="match status" value="1"/>
</dbReference>
<sequence length="437" mass="49331">MTALSPPASSPRTTCGSLLHELQIIWDEIGEGDSERDRMLLQLEQECLDIYRRKVDLTRKYKSELCRTLADSEAEINRLVSALGETAASFPRKKAKGSLKQQIAAMEPLLEELSAKKEGRIREFRETQAMITRICGEIAGNGGFVASGDEQVDESDLTVKRLGELKGRLKELQNEKNLRLQKVNSYISVIHDLSVVMSIDFFKTVGDVHPSLRDNLNAQAKSISNETLARLTGTIDSLKGEKQQRLQKLQGLATTLIELWNLMDIPAEEQKKLSHVTALISSPVDEVSRHGCLSSEVIEQTEVEVERLNVLKVTKMKELVFKKQNELEEIYRSVHMDVDSDTARQILLNIIGSGNVDLSTLLASMDDQITNAKEHALSRKDILDRVEKWKFATEEEKWLDDYEKDENRYSAGRGAHKNLKRAEKARILVGKLPCEFT</sequence>
<keyword evidence="7" id="KW-1185">Reference proteome</keyword>
<dbReference type="GO" id="GO:0005737">
    <property type="term" value="C:cytoplasm"/>
    <property type="evidence" value="ECO:0007669"/>
    <property type="project" value="TreeGrafter"/>
</dbReference>
<dbReference type="GO" id="GO:0005874">
    <property type="term" value="C:microtubule"/>
    <property type="evidence" value="ECO:0007669"/>
    <property type="project" value="UniProtKB-KW"/>
</dbReference>
<dbReference type="EMBL" id="JAKUCV010004159">
    <property type="protein sequence ID" value="KAJ4836319.1"/>
    <property type="molecule type" value="Genomic_DNA"/>
</dbReference>
<dbReference type="PANTHER" id="PTHR19321">
    <property type="entry name" value="PROTEIN REGULATOR OF CYTOKINESIS 1 PRC1-RELATED"/>
    <property type="match status" value="1"/>
</dbReference>
<reference evidence="6" key="2">
    <citation type="journal article" date="2023" name="Plants (Basel)">
        <title>Annotation of the Turnera subulata (Passifloraceae) Draft Genome Reveals the S-Locus Evolved after the Divergence of Turneroideae from Passifloroideae in a Stepwise Manner.</title>
        <authorList>
            <person name="Henning P.M."/>
            <person name="Roalson E.H."/>
            <person name="Mir W."/>
            <person name="McCubbin A.G."/>
            <person name="Shore J.S."/>
        </authorList>
    </citation>
    <scope>NUCLEOTIDE SEQUENCE</scope>
    <source>
        <strain evidence="6">F60SS</strain>
    </source>
</reference>
<dbReference type="GO" id="GO:0005819">
    <property type="term" value="C:spindle"/>
    <property type="evidence" value="ECO:0007669"/>
    <property type="project" value="TreeGrafter"/>
</dbReference>
<dbReference type="Proteomes" id="UP001141552">
    <property type="component" value="Unassembled WGS sequence"/>
</dbReference>
<name>A0A9Q0FT42_9ROSI</name>
<dbReference type="PANTHER" id="PTHR19321:SF4">
    <property type="entry name" value="65-KDA MICROTUBULE-ASSOCIATED PROTEIN 5"/>
    <property type="match status" value="1"/>
</dbReference>
<keyword evidence="4" id="KW-0963">Cytoplasm</keyword>
<feature type="coiled-coil region" evidence="5">
    <location>
        <begin position="155"/>
        <end position="182"/>
    </location>
</feature>
<dbReference type="Gene3D" id="1.20.58.1520">
    <property type="match status" value="1"/>
</dbReference>
<proteinExistence type="inferred from homology"/>
<dbReference type="OrthoDB" id="642895at2759"/>
<evidence type="ECO:0000256" key="2">
    <source>
        <dbReference type="ARBA" id="ARBA00006187"/>
    </source>
</evidence>
<dbReference type="GO" id="GO:0000226">
    <property type="term" value="P:microtubule cytoskeleton organization"/>
    <property type="evidence" value="ECO:0007669"/>
    <property type="project" value="InterPro"/>
</dbReference>
<keyword evidence="4" id="KW-0206">Cytoskeleton</keyword>
<comment type="caution">
    <text evidence="6">The sequence shown here is derived from an EMBL/GenBank/DDBJ whole genome shotgun (WGS) entry which is preliminary data.</text>
</comment>
<protein>
    <recommendedName>
        <fullName evidence="8">65-kDa microtubule-associated protein 5</fullName>
    </recommendedName>
</protein>
<evidence type="ECO:0000313" key="6">
    <source>
        <dbReference type="EMBL" id="KAJ4836319.1"/>
    </source>
</evidence>
<gene>
    <name evidence="6" type="ORF">Tsubulata_004559</name>
</gene>
<keyword evidence="3" id="KW-0493">Microtubule</keyword>
<evidence type="ECO:0000256" key="3">
    <source>
        <dbReference type="ARBA" id="ARBA00022701"/>
    </source>
</evidence>
<keyword evidence="5" id="KW-0175">Coiled coil</keyword>
<dbReference type="GO" id="GO:0008017">
    <property type="term" value="F:microtubule binding"/>
    <property type="evidence" value="ECO:0007669"/>
    <property type="project" value="InterPro"/>
</dbReference>
<comment type="subcellular location">
    <subcellularLocation>
        <location evidence="1">Cytoplasm</location>
        <location evidence="1">Cytoskeleton</location>
    </subcellularLocation>
</comment>
<organism evidence="6 7">
    <name type="scientific">Turnera subulata</name>
    <dbReference type="NCBI Taxonomy" id="218843"/>
    <lineage>
        <taxon>Eukaryota</taxon>
        <taxon>Viridiplantae</taxon>
        <taxon>Streptophyta</taxon>
        <taxon>Embryophyta</taxon>
        <taxon>Tracheophyta</taxon>
        <taxon>Spermatophyta</taxon>
        <taxon>Magnoliopsida</taxon>
        <taxon>eudicotyledons</taxon>
        <taxon>Gunneridae</taxon>
        <taxon>Pentapetalae</taxon>
        <taxon>rosids</taxon>
        <taxon>fabids</taxon>
        <taxon>Malpighiales</taxon>
        <taxon>Passifloraceae</taxon>
        <taxon>Turnera</taxon>
    </lineage>
</organism>
<evidence type="ECO:0000313" key="7">
    <source>
        <dbReference type="Proteomes" id="UP001141552"/>
    </source>
</evidence>
<evidence type="ECO:0008006" key="8">
    <source>
        <dbReference type="Google" id="ProtNLM"/>
    </source>
</evidence>
<evidence type="ECO:0000256" key="1">
    <source>
        <dbReference type="ARBA" id="ARBA00004245"/>
    </source>
</evidence>
<accession>A0A9Q0FT42</accession>